<dbReference type="InterPro" id="IPR050708">
    <property type="entry name" value="T6SS_VgrG/RHS"/>
</dbReference>
<dbReference type="EMBL" id="FTOR01000003">
    <property type="protein sequence ID" value="SIT09789.1"/>
    <property type="molecule type" value="Genomic_DNA"/>
</dbReference>
<proteinExistence type="predicted"/>
<accession>A0A1N7PHH1</accession>
<organism evidence="2 3">
    <name type="scientific">Filimonas lacunae</name>
    <dbReference type="NCBI Taxonomy" id="477680"/>
    <lineage>
        <taxon>Bacteria</taxon>
        <taxon>Pseudomonadati</taxon>
        <taxon>Bacteroidota</taxon>
        <taxon>Chitinophagia</taxon>
        <taxon>Chitinophagales</taxon>
        <taxon>Chitinophagaceae</taxon>
        <taxon>Filimonas</taxon>
    </lineage>
</organism>
<dbReference type="STRING" id="477680.SAMN05421788_103471"/>
<dbReference type="Gene3D" id="2.180.10.10">
    <property type="entry name" value="RHS repeat-associated core"/>
    <property type="match status" value="1"/>
</dbReference>
<feature type="chain" id="PRO_5012749343" evidence="1">
    <location>
        <begin position="30"/>
        <end position="2953"/>
    </location>
</feature>
<protein>
    <submittedName>
        <fullName evidence="2">RHS repeat-associated core domain-containing protein</fullName>
    </submittedName>
</protein>
<dbReference type="Proteomes" id="UP000186917">
    <property type="component" value="Unassembled WGS sequence"/>
</dbReference>
<evidence type="ECO:0000313" key="2">
    <source>
        <dbReference type="EMBL" id="SIT09789.1"/>
    </source>
</evidence>
<sequence length="2953" mass="328677">MRHKNSCWNSRLLLLCAMILLNIANAAMAQTEKIFQVRLTGAANEIKPGASSTISEAGVFDAAARAKMLADYPIKNSVSLILDENSPVYLRDSFSLVVTVRILSKDVNGVLDSLDKQLKVTYSKTGKYQALSTYVTRNKHEVTTKVINVASSVSWDVMPVMILETRMDMQPLFTFSCDNDKVEALSYNSVIADGVDELQVSWAGVLGIDMYDLEWCYIDTSALKGKKSNNIYDPALIFTNNASRVSITGTSYKIPLLYDGDGMLFFRVRPVQIKAGAGRLEGKWSSDFTTGLGAASFTGHERGLNWQASTSFAEEGKRKSVVQYYDGSLRNRQTVTKDNTTDTTIIGESFYDYQGRAVIQVLPTPSLSNVIKYTRGFNVGLNGAEYDKEKYDVVLDEKLYCNTMAQGMSAEKGSSNYYSPQNPAKQYGMNRYIPDAELFPFTQTEYTNDNTGRVSRQGGLGPNYQLNSGHETRYFYGGAPDKNELYALFGTAVGDASHYVKNLVRDANGQYSVTYLDMHGRTIATALAGNVPDSIQLQALSSNKDTMQLETIGGPTGNVVNDLVMESQKALVVTKQSDYVFDYWLDPERIKMESCTVGDTICYDCLYDLEIIITDDCNNQKLGRAFDTVFHNFSLANNPTLQTDCNNKPAGFHINFTLPGLPEGSYLVTKRLSISRYAVDYYRDSVFAIRNTCKSLDSIITERRELQMQSTCFPTCDECRTNMGSWTIFRNKFYLQTGIVATEAEIATLDTATYTAQVMVAWKDALAACNELCDTNTDIDKVRSSMLLDMSPPSGQYANISDTLDPYSIFYFDANNKNSDPIYSNSSIVYRELDGTISRVYSNATNTEGLPQALDRNEFASKFVASWAESLLPYHPEYCKLLEYEKYRESMLWDKKMQEINTYQEALNRGYLNPIGYTDAPYNKFTIKDSIDPLFKIPALQSKLRAGMLSYAVDNNTAVSIWSVASIVTACGSTNTQACKVKYQDGNNAFGPEMCEGDKDLAWRSFREFYLQLKKDVIAAQVSAANCAGKPSSAVLSATHALNFIVASEAMAQEGLSDILNAANPDQTKANVSAATAQYYDDNCRAYAVMWLKQLAPCVNYNSVKNEMIEELVKVCKKGSDGNHPYGSRDISPDSTNTYKSFDEVIAAYNQRLGVTNAALINCNAEVLTNPLPYNQQQAYSKPLYTKPSDCECERIQYWQSKYNASKKSGEVFSAFLARMAGTTISESNLTALLNMCSSTNTNCTFLSNPITLPPALQCYTGDVCADCILVDSVYNNYKSIYPAYLPKVASDSVQIDSIQETANGLFEKYMNNHLGFSKQTWEYLQFIDSCKNSGPFYESQLQSTTFLRMYNNADGTASVINGMMGTADGGSIVVGEYKNTGRGISDRAGYFSKVDNRGSVVWAKTYELYKEVNLNKRISFNKVVKTNDGGYITIGSFIVEGVENVSSYFLLVKFSESGEVIWQKAYRDGNISYYGEQGRDLYALTGGDYVFVGNYNYGTTGTHTMGRIGNDGSLKWLRNFEGDNDFGTKTGYVAENGDTLAIAISNRSPGAAFGLFKMSKETGVAYRGTYYAFGGTSGISGLYYSVPYKVDRESDGYLVLSMCSPTSGSGLNNVSCLFKVNDSGNVVSRVVLNKMPNSPASLSLSGVRLKNGGYLVVQSDTIAGNYSSLYISKVNATFDAVTTTYRVRTDRHMVVYDVKEGEDGEITIVGKSRRNDDKPLLIKLDSVGRSFCYDSTIALGELGMNITPRAVPSFTQSGVDAIDFALSSIVVSSLNEGTDTLNCYVTKPVGGAYAGPVLCGRSVWPLDNATFTQVSDCSDSLSYAINKATDIFIRTKDSLRGAFESAYLSKCLQATKYEKFTVLHSANEYHYTLYYYDQAGNLVKTIAPREAHPNRNATWLNEVDGLVQNKNGEKYPDHGIGTNYRYNTLNQVVAQNSPDGGTSHFWYDTLGRLVLSQNAQQQQEGKFSYTLYDPLGRITEVGQTASEEKVVDSIARSTQHLSGWLARAASHKEQITKTVYDAPYGLIDTVLAAENVRSRVAYSAIFENNDNLIANKYTTATHFSYDIHGNVDTLLQDYRIGAMADGGNRFKKIVYQYDLVSGKVNHVAYQPQSWAKDAFYHRYQYDAENRLTNVETSSDSIHWANDALYSYYKHGPLARLELGNKLQGIDYVYTLQGWIKTVNPSMPSTDNGDGSSGCPEGSAIKDLVVSNRPVNGPAKYTAIESISFIEEFDSYGEEMESVLDSSLLVCNSNIEKSEEELAGVAPDAFSYVLNYNDKDYKGINVVSVDAQVKSLLGSNYRPLYNGNITGMGVNIGKLNKPIWYNYQYDQLNRLVNMDAYYASNANWNSLQPTTDYHEGITYDPNGNILSYQRNATPVTGATDGNVMDLLTYNYKTGSNQLDHIIDHSADVYHNDIVTQNPGNYQYDHIGNLINDNKDTIYWNVYGKIKNIRKANGDKIYYSYDASGNRISKTTGDNITTWYVRDAQGNVMNVYTSGDANVNDARLTRTESHLYGSSRLGILHDNVDVTVGYENISYRYYDYIRGNKFFELSNHLGNVLATVSDKRLQVSAGGSAVDSYAADVVSAQDYYPFGMLQPGRSYNAGGYRYGFNGKENDNEVKGDGNSVDFGARIYDPRIGRWLSTDPDKRGWFNPYQSFGNNPILYKDPDGRWQTDGHYWTVFLLATILQLPNAEQIAHYTEYPDTYIHGNRADERYTWASPSEQTRTHSLTGGYHTEERANTISDLLAVPASNIEEFGRLMHRLGDTYAHSKLTNGDRMYGAGHWYNAGGGYTFDHLVSAGSEPDMIYNRIGDNGKYVSYAKDVLFVLSQKFDTKVNYSAALEKALPILKSMMEYASKNRVSLIGIINYELANLKGENSFYVYAPQSILSTDYQTHLVNTKNYLTSKGVKFTEEKKYEKYTTTESEFDSDGMYLGERTTEHQREVGTKFTIQK</sequence>
<evidence type="ECO:0000256" key="1">
    <source>
        <dbReference type="SAM" id="SignalP"/>
    </source>
</evidence>
<name>A0A1N7PHH1_9BACT</name>
<dbReference type="PANTHER" id="PTHR32305">
    <property type="match status" value="1"/>
</dbReference>
<keyword evidence="1" id="KW-0732">Signal</keyword>
<evidence type="ECO:0000313" key="3">
    <source>
        <dbReference type="Proteomes" id="UP000186917"/>
    </source>
</evidence>
<dbReference type="PANTHER" id="PTHR32305:SF15">
    <property type="entry name" value="PROTEIN RHSA-RELATED"/>
    <property type="match status" value="1"/>
</dbReference>
<dbReference type="InterPro" id="IPR022385">
    <property type="entry name" value="Rhs_assc_core"/>
</dbReference>
<feature type="signal peptide" evidence="1">
    <location>
        <begin position="1"/>
        <end position="29"/>
    </location>
</feature>
<reference evidence="3" key="1">
    <citation type="submission" date="2017-01" db="EMBL/GenBank/DDBJ databases">
        <authorList>
            <person name="Varghese N."/>
            <person name="Submissions S."/>
        </authorList>
    </citation>
    <scope>NUCLEOTIDE SEQUENCE [LARGE SCALE GENOMIC DNA]</scope>
    <source>
        <strain evidence="3">DSM 21054</strain>
    </source>
</reference>
<dbReference type="NCBIfam" id="TIGR03696">
    <property type="entry name" value="Rhs_assc_core"/>
    <property type="match status" value="1"/>
</dbReference>
<gene>
    <name evidence="2" type="ORF">SAMN05421788_103471</name>
</gene>
<keyword evidence="3" id="KW-1185">Reference proteome</keyword>